<dbReference type="InterPro" id="IPR018076">
    <property type="entry name" value="T2SS_GspF_dom"/>
</dbReference>
<feature type="transmembrane region" description="Helical" evidence="6">
    <location>
        <begin position="289"/>
        <end position="307"/>
    </location>
</feature>
<proteinExistence type="predicted"/>
<feature type="transmembrane region" description="Helical" evidence="6">
    <location>
        <begin position="109"/>
        <end position="131"/>
    </location>
</feature>
<dbReference type="GO" id="GO:0005886">
    <property type="term" value="C:plasma membrane"/>
    <property type="evidence" value="ECO:0007669"/>
    <property type="project" value="UniProtKB-SubCell"/>
</dbReference>
<accession>A0A2J7TK90</accession>
<evidence type="ECO:0000313" key="9">
    <source>
        <dbReference type="Proteomes" id="UP000236286"/>
    </source>
</evidence>
<comment type="subcellular location">
    <subcellularLocation>
        <location evidence="1">Cell membrane</location>
        <topology evidence="1">Multi-pass membrane protein</topology>
    </subcellularLocation>
</comment>
<sequence>MLPFGPLALITLLFGATAIAVGLVISRSAAAEMARRLNLVAISENRQLPADTLAELVKTRTKKFDAQARRIFTIGIEHTWAMQASSLALVVIAVASAGGAWALSHNILGFSRVLAAGMAFFASYLGPRLLLARRQKKAERQFMDLFPDAVDTVARMIRAGLPITAAVRTIASEGTVPVSTVFAMIADELKIGVPIEQTLDASSQKIGLADFRFFAVAVALQYSTGGNLTATLETLAQIVRKRRALRLKAKAATGEIRVTAYALGGIPVLTSAALFVLQPGYLAPLWTDPRGPVILMTAAGLLLLAYLSMRMIMRGVTAA</sequence>
<keyword evidence="3 6" id="KW-0812">Transmembrane</keyword>
<reference evidence="8 9" key="1">
    <citation type="submission" date="2017-10" db="EMBL/GenBank/DDBJ databases">
        <title>Genome announcement of Methylocella silvestris TVC from permafrost.</title>
        <authorList>
            <person name="Wang J."/>
            <person name="Geng K."/>
            <person name="Ul-Haque F."/>
            <person name="Crombie A.T."/>
            <person name="Street L.E."/>
            <person name="Wookey P.A."/>
            <person name="Murrell J.C."/>
            <person name="Pratscher J."/>
        </authorList>
    </citation>
    <scope>NUCLEOTIDE SEQUENCE [LARGE SCALE GENOMIC DNA]</scope>
    <source>
        <strain evidence="8 9">TVC</strain>
    </source>
</reference>
<dbReference type="Pfam" id="PF00482">
    <property type="entry name" value="T2SSF"/>
    <property type="match status" value="1"/>
</dbReference>
<dbReference type="PANTHER" id="PTHR35007">
    <property type="entry name" value="INTEGRAL MEMBRANE PROTEIN-RELATED"/>
    <property type="match status" value="1"/>
</dbReference>
<dbReference type="Proteomes" id="UP000236286">
    <property type="component" value="Unassembled WGS sequence"/>
</dbReference>
<dbReference type="OrthoDB" id="9803381at2"/>
<protein>
    <submittedName>
        <fullName evidence="8">Secretion system protein</fullName>
    </submittedName>
</protein>
<dbReference type="PANTHER" id="PTHR35007:SF1">
    <property type="entry name" value="PILUS ASSEMBLY PROTEIN"/>
    <property type="match status" value="1"/>
</dbReference>
<keyword evidence="2" id="KW-1003">Cell membrane</keyword>
<gene>
    <name evidence="8" type="ORF">CR492_05550</name>
</gene>
<dbReference type="RefSeq" id="WP_102842739.1">
    <property type="nucleotide sequence ID" value="NZ_PDZR01000003.1"/>
</dbReference>
<dbReference type="InterPro" id="IPR042094">
    <property type="entry name" value="T2SS_GspF_sf"/>
</dbReference>
<evidence type="ECO:0000256" key="3">
    <source>
        <dbReference type="ARBA" id="ARBA00022692"/>
    </source>
</evidence>
<dbReference type="EMBL" id="PDZR01000003">
    <property type="protein sequence ID" value="PNG27147.1"/>
    <property type="molecule type" value="Genomic_DNA"/>
</dbReference>
<evidence type="ECO:0000259" key="7">
    <source>
        <dbReference type="Pfam" id="PF00482"/>
    </source>
</evidence>
<evidence type="ECO:0000313" key="8">
    <source>
        <dbReference type="EMBL" id="PNG27147.1"/>
    </source>
</evidence>
<evidence type="ECO:0000256" key="1">
    <source>
        <dbReference type="ARBA" id="ARBA00004651"/>
    </source>
</evidence>
<feature type="transmembrane region" description="Helical" evidence="6">
    <location>
        <begin position="80"/>
        <end position="103"/>
    </location>
</feature>
<keyword evidence="4 6" id="KW-1133">Transmembrane helix</keyword>
<evidence type="ECO:0000256" key="6">
    <source>
        <dbReference type="SAM" id="Phobius"/>
    </source>
</evidence>
<feature type="transmembrane region" description="Helical" evidence="6">
    <location>
        <begin position="258"/>
        <end position="277"/>
    </location>
</feature>
<name>A0A2J7TK90_METSI</name>
<dbReference type="Gene3D" id="1.20.81.30">
    <property type="entry name" value="Type II secretion system (T2SS), domain F"/>
    <property type="match status" value="1"/>
</dbReference>
<feature type="transmembrane region" description="Helical" evidence="6">
    <location>
        <begin position="6"/>
        <end position="26"/>
    </location>
</feature>
<feature type="domain" description="Type II secretion system protein GspF" evidence="7">
    <location>
        <begin position="150"/>
        <end position="273"/>
    </location>
</feature>
<organism evidence="8 9">
    <name type="scientific">Methylocella silvestris</name>
    <dbReference type="NCBI Taxonomy" id="199596"/>
    <lineage>
        <taxon>Bacteria</taxon>
        <taxon>Pseudomonadati</taxon>
        <taxon>Pseudomonadota</taxon>
        <taxon>Alphaproteobacteria</taxon>
        <taxon>Hyphomicrobiales</taxon>
        <taxon>Beijerinckiaceae</taxon>
        <taxon>Methylocella</taxon>
    </lineage>
</organism>
<evidence type="ECO:0000256" key="5">
    <source>
        <dbReference type="ARBA" id="ARBA00023136"/>
    </source>
</evidence>
<evidence type="ECO:0000256" key="2">
    <source>
        <dbReference type="ARBA" id="ARBA00022475"/>
    </source>
</evidence>
<evidence type="ECO:0000256" key="4">
    <source>
        <dbReference type="ARBA" id="ARBA00022989"/>
    </source>
</evidence>
<comment type="caution">
    <text evidence="8">The sequence shown here is derived from an EMBL/GenBank/DDBJ whole genome shotgun (WGS) entry which is preliminary data.</text>
</comment>
<keyword evidence="5 6" id="KW-0472">Membrane</keyword>
<dbReference type="AlphaFoldDB" id="A0A2J7TK90"/>